<dbReference type="Pfam" id="PF18417">
    <property type="entry name" value="LodA_C"/>
    <property type="match status" value="1"/>
</dbReference>
<dbReference type="Pfam" id="PF00092">
    <property type="entry name" value="VWA"/>
    <property type="match status" value="1"/>
</dbReference>
<dbReference type="CDD" id="cd00198">
    <property type="entry name" value="vWFA"/>
    <property type="match status" value="1"/>
</dbReference>
<keyword evidence="3" id="KW-1185">Reference proteome</keyword>
<dbReference type="InterPro" id="IPR036465">
    <property type="entry name" value="vWFA_dom_sf"/>
</dbReference>
<dbReference type="InterPro" id="IPR041173">
    <property type="entry name" value="LodA_C"/>
</dbReference>
<feature type="domain" description="VWFA" evidence="1">
    <location>
        <begin position="579"/>
        <end position="765"/>
    </location>
</feature>
<dbReference type="InterPro" id="IPR017868">
    <property type="entry name" value="Filamin/ABP280_repeat-like"/>
</dbReference>
<evidence type="ECO:0000313" key="3">
    <source>
        <dbReference type="Proteomes" id="UP000292346"/>
    </source>
</evidence>
<proteinExistence type="predicted"/>
<name>A0A4R0HCQ9_9ACTN</name>
<dbReference type="InterPro" id="IPR041168">
    <property type="entry name" value="LodA_N"/>
</dbReference>
<sequence>MATTYKIHPAIGIARVGNSPDEFFVGPEHLGERPEPPGGFKDAQCRVKRQAARFRIFAHHDDGSVEELDDASAEISWTVHLVNAKAAHPNRGNSEPIGQLTIDPGARTLTGPDQRELFDTGTIDFSGEPPVTVPLGEIRSDDDNHLLVLGGHGAAASPAGNVIGSFWGNAGWYDDVSDGPVTATITLRSDNSTPPVEGAWAIVAPPKFAPHQDSVTTLYDRVLQHMIDLGLVAAPTTTSYTNDVYPILQRARDMRWVEGIFGAHSWPDPVTSQPLVDAIFARLRPPGDMPRLNGGDSALTPTQYAHMQRWQAGNYAADWTGVPEPQTDLTPDGIDRAALEACVGGAFFPGIEAGGLSAGDRPIIETSYAEAFRIASTITAGTISQAMALPWHADFKACGDNWWPVPRPNDVIAQDTGSQARWDRDVASMDDMVTLWHTLGFVVEQGAEHVEVEHCDESSITLLTPELRFIDVPQGPMGMVREAALAISFEVLSPGSAVTLDYAPGGAPAHPQLVAATTSVTVGPTAPNGVATARLWVVYRTGAAPSSIPPQVLTVREAASGQTWDVTVTGNTVARTTAATALVLDRSGSMSEDRGDGQSKHVALQQAANIFVDLMLEGDGVGIVRYNEDAQPLQSVLELGAGGLSDVNRNATHDTINGTGLDPQGATSIGDGIFEGRALLDAAPPYDVKSLVVLTDGIENSPRAISDVAAQINERTYAVGLGQPQNISVPALQTISGNNGGYLLVTGAITTDNRFLLQKYFLQVLAGISNAEVVLDPDGELGVGAVHRIPFQLSDGDSGVDVVLLTPRPEAVDFRLQTPNGLLIEPWRAQAEPAMRYVTGDGVAYYRITLPVQLRPGRFDQAGTWHALLTIGRPHTGRTPDDSDGVDLSILRGRANQPVRSAPPTRRPFEFERAFAVANEPAGGEQPGRRGLPYSLVVHSYSNVSLRASADQRSFEPGAEVTINATLTQSGVPVDGDPSVWADVTRPDGSLATLVLDEVAAGEFAAGFRTTLPGVYRIRVRARGRTRVGRPFTRERTLTAAVWRGGDNPQAPPVSDSFCELLSCLFKGGVIDEKLIERLRRLGFDLDALRKCLRGCGC</sequence>
<dbReference type="Pfam" id="PF17990">
    <property type="entry name" value="LodA_N"/>
    <property type="match status" value="1"/>
</dbReference>
<dbReference type="PROSITE" id="PS50234">
    <property type="entry name" value="VWFA"/>
    <property type="match status" value="1"/>
</dbReference>
<dbReference type="Proteomes" id="UP000292346">
    <property type="component" value="Unassembled WGS sequence"/>
</dbReference>
<evidence type="ECO:0000259" key="1">
    <source>
        <dbReference type="PROSITE" id="PS50234"/>
    </source>
</evidence>
<organism evidence="2 3">
    <name type="scientific">Kribbella soli</name>
    <dbReference type="NCBI Taxonomy" id="1124743"/>
    <lineage>
        <taxon>Bacteria</taxon>
        <taxon>Bacillati</taxon>
        <taxon>Actinomycetota</taxon>
        <taxon>Actinomycetes</taxon>
        <taxon>Propionibacteriales</taxon>
        <taxon>Kribbellaceae</taxon>
        <taxon>Kribbella</taxon>
    </lineage>
</organism>
<dbReference type="SMART" id="SM00327">
    <property type="entry name" value="VWA"/>
    <property type="match status" value="1"/>
</dbReference>
<reference evidence="2 3" key="1">
    <citation type="submission" date="2019-02" db="EMBL/GenBank/DDBJ databases">
        <title>Kribbella capetownensis sp. nov. and Kribbella speibonae sp. nov., isolated from soil.</title>
        <authorList>
            <person name="Curtis S.M."/>
            <person name="Norton I."/>
            <person name="Everest G.J."/>
            <person name="Meyers P.R."/>
        </authorList>
    </citation>
    <scope>NUCLEOTIDE SEQUENCE [LARGE SCALE GENOMIC DNA]</scope>
    <source>
        <strain evidence="2 3">KCTC 29219</strain>
    </source>
</reference>
<dbReference type="RefSeq" id="WP_131339052.1">
    <property type="nucleotide sequence ID" value="NZ_SJJZ01000002.1"/>
</dbReference>
<dbReference type="SUPFAM" id="SSF53300">
    <property type="entry name" value="vWA-like"/>
    <property type="match status" value="1"/>
</dbReference>
<comment type="caution">
    <text evidence="2">The sequence shown here is derived from an EMBL/GenBank/DDBJ whole genome shotgun (WGS) entry which is preliminary data.</text>
</comment>
<dbReference type="InterPro" id="IPR002035">
    <property type="entry name" value="VWF_A"/>
</dbReference>
<dbReference type="EMBL" id="SJJZ01000002">
    <property type="protein sequence ID" value="TCC08023.1"/>
    <property type="molecule type" value="Genomic_DNA"/>
</dbReference>
<evidence type="ECO:0000313" key="2">
    <source>
        <dbReference type="EMBL" id="TCC08023.1"/>
    </source>
</evidence>
<dbReference type="OrthoDB" id="2874181at2"/>
<dbReference type="AlphaFoldDB" id="A0A4R0HCQ9"/>
<dbReference type="Gene3D" id="3.40.50.410">
    <property type="entry name" value="von Willebrand factor, type A domain"/>
    <property type="match status" value="1"/>
</dbReference>
<accession>A0A4R0HCQ9</accession>
<protein>
    <submittedName>
        <fullName evidence="2">VWA domain-containing protein</fullName>
    </submittedName>
</protein>
<dbReference type="PROSITE" id="PS50194">
    <property type="entry name" value="FILAMIN_REPEAT"/>
    <property type="match status" value="1"/>
</dbReference>
<gene>
    <name evidence="2" type="ORF">E0H45_19065</name>
</gene>